<sequence>MYPKNLGLLATALLAATASALPRTVPPNNNDLAAGTVAVDQSQDGSHLVQRSEEETAGKDNADLWGPHGGYAGDDEGISPPRGWKKDGKTERSEDETASKDNADFWAPHGYGGYGGYGNSYGQGGYY</sequence>
<dbReference type="Proteomes" id="UP000249526">
    <property type="component" value="Unassembled WGS sequence"/>
</dbReference>
<organism evidence="3 4">
    <name type="scientific">Aspergillus piperis CBS 112811</name>
    <dbReference type="NCBI Taxonomy" id="1448313"/>
    <lineage>
        <taxon>Eukaryota</taxon>
        <taxon>Fungi</taxon>
        <taxon>Dikarya</taxon>
        <taxon>Ascomycota</taxon>
        <taxon>Pezizomycotina</taxon>
        <taxon>Eurotiomycetes</taxon>
        <taxon>Eurotiomycetidae</taxon>
        <taxon>Eurotiales</taxon>
        <taxon>Aspergillaceae</taxon>
        <taxon>Aspergillus</taxon>
        <taxon>Aspergillus subgen. Circumdati</taxon>
    </lineage>
</organism>
<accession>A0A8G1QUA2</accession>
<evidence type="ECO:0000256" key="2">
    <source>
        <dbReference type="SAM" id="SignalP"/>
    </source>
</evidence>
<dbReference type="GeneID" id="37168745"/>
<proteinExistence type="predicted"/>
<evidence type="ECO:0000256" key="1">
    <source>
        <dbReference type="SAM" id="MobiDB-lite"/>
    </source>
</evidence>
<dbReference type="EMBL" id="KZ825075">
    <property type="protein sequence ID" value="RAH53702.1"/>
    <property type="molecule type" value="Genomic_DNA"/>
</dbReference>
<dbReference type="AlphaFoldDB" id="A0A8G1QUA2"/>
<feature type="region of interest" description="Disordered" evidence="1">
    <location>
        <begin position="22"/>
        <end position="127"/>
    </location>
</feature>
<keyword evidence="2" id="KW-0732">Signal</keyword>
<reference evidence="3 4" key="1">
    <citation type="submission" date="2018-02" db="EMBL/GenBank/DDBJ databases">
        <title>The genomes of Aspergillus section Nigri reveals drivers in fungal speciation.</title>
        <authorList>
            <consortium name="DOE Joint Genome Institute"/>
            <person name="Vesth T.C."/>
            <person name="Nybo J."/>
            <person name="Theobald S."/>
            <person name="Brandl J."/>
            <person name="Frisvad J.C."/>
            <person name="Nielsen K.F."/>
            <person name="Lyhne E.K."/>
            <person name="Kogle M.E."/>
            <person name="Kuo A."/>
            <person name="Riley R."/>
            <person name="Clum A."/>
            <person name="Nolan M."/>
            <person name="Lipzen A."/>
            <person name="Salamov A."/>
            <person name="Henrissat B."/>
            <person name="Wiebenga A."/>
            <person name="De vries R.P."/>
            <person name="Grigoriev I.V."/>
            <person name="Mortensen U.H."/>
            <person name="Andersen M.R."/>
            <person name="Baker S.E."/>
        </authorList>
    </citation>
    <scope>NUCLEOTIDE SEQUENCE [LARGE SCALE GENOMIC DNA]</scope>
    <source>
        <strain evidence="3 4">CBS 112811</strain>
    </source>
</reference>
<dbReference type="RefSeq" id="XP_025511624.1">
    <property type="nucleotide sequence ID" value="XM_025665343.1"/>
</dbReference>
<evidence type="ECO:0000313" key="3">
    <source>
        <dbReference type="EMBL" id="RAH53702.1"/>
    </source>
</evidence>
<feature type="compositionally biased region" description="Basic and acidic residues" evidence="1">
    <location>
        <begin position="50"/>
        <end position="62"/>
    </location>
</feature>
<name>A0A8G1QUA2_9EURO</name>
<feature type="signal peptide" evidence="2">
    <location>
        <begin position="1"/>
        <end position="20"/>
    </location>
</feature>
<keyword evidence="4" id="KW-1185">Reference proteome</keyword>
<feature type="compositionally biased region" description="Gly residues" evidence="1">
    <location>
        <begin position="110"/>
        <end position="127"/>
    </location>
</feature>
<gene>
    <name evidence="3" type="ORF">BO85DRAFT_523369</name>
</gene>
<feature type="chain" id="PRO_5034308219" evidence="2">
    <location>
        <begin position="21"/>
        <end position="127"/>
    </location>
</feature>
<evidence type="ECO:0000313" key="4">
    <source>
        <dbReference type="Proteomes" id="UP000249526"/>
    </source>
</evidence>
<protein>
    <submittedName>
        <fullName evidence="3">Uncharacterized protein</fullName>
    </submittedName>
</protein>
<feature type="compositionally biased region" description="Basic and acidic residues" evidence="1">
    <location>
        <begin position="84"/>
        <end position="103"/>
    </location>
</feature>